<dbReference type="PANTHER" id="PTHR46836">
    <property type="entry name" value="AFADIN"/>
    <property type="match status" value="1"/>
</dbReference>
<keyword evidence="4" id="KW-1185">Reference proteome</keyword>
<dbReference type="InterPro" id="IPR025486">
    <property type="entry name" value="DUF4378"/>
</dbReference>
<feature type="region of interest" description="Disordered" evidence="1">
    <location>
        <begin position="397"/>
        <end position="475"/>
    </location>
</feature>
<protein>
    <recommendedName>
        <fullName evidence="2">DUF4378 domain-containing protein</fullName>
    </recommendedName>
</protein>
<feature type="domain" description="DUF4378" evidence="2">
    <location>
        <begin position="643"/>
        <end position="785"/>
    </location>
</feature>
<feature type="region of interest" description="Disordered" evidence="1">
    <location>
        <begin position="105"/>
        <end position="141"/>
    </location>
</feature>
<reference evidence="3" key="1">
    <citation type="journal article" date="2016" name="Nat. Genet.">
        <title>A high-quality carrot genome assembly provides new insights into carotenoid accumulation and asterid genome evolution.</title>
        <authorList>
            <person name="Iorizzo M."/>
            <person name="Ellison S."/>
            <person name="Senalik D."/>
            <person name="Zeng P."/>
            <person name="Satapoomin P."/>
            <person name="Huang J."/>
            <person name="Bowman M."/>
            <person name="Iovene M."/>
            <person name="Sanseverino W."/>
            <person name="Cavagnaro P."/>
            <person name="Yildiz M."/>
            <person name="Macko-Podgorni A."/>
            <person name="Moranska E."/>
            <person name="Grzebelus E."/>
            <person name="Grzebelus D."/>
            <person name="Ashrafi H."/>
            <person name="Zheng Z."/>
            <person name="Cheng S."/>
            <person name="Spooner D."/>
            <person name="Van Deynze A."/>
            <person name="Simon P."/>
        </authorList>
    </citation>
    <scope>NUCLEOTIDE SEQUENCE</scope>
    <source>
        <tissue evidence="3">Leaf</tissue>
    </source>
</reference>
<reference evidence="3" key="2">
    <citation type="submission" date="2022-03" db="EMBL/GenBank/DDBJ databases">
        <title>Draft title - Genomic analysis of global carrot germplasm unveils the trajectory of domestication and the origin of high carotenoid orange carrot.</title>
        <authorList>
            <person name="Iorizzo M."/>
            <person name="Ellison S."/>
            <person name="Senalik D."/>
            <person name="Macko-Podgorni A."/>
            <person name="Grzebelus D."/>
            <person name="Bostan H."/>
            <person name="Rolling W."/>
            <person name="Curaba J."/>
            <person name="Simon P."/>
        </authorList>
    </citation>
    <scope>NUCLEOTIDE SEQUENCE</scope>
    <source>
        <tissue evidence="3">Leaf</tissue>
    </source>
</reference>
<feature type="compositionally biased region" description="Basic and acidic residues" evidence="1">
    <location>
        <begin position="461"/>
        <end position="475"/>
    </location>
</feature>
<dbReference type="Pfam" id="PF14309">
    <property type="entry name" value="DUF4378"/>
    <property type="match status" value="1"/>
</dbReference>
<dbReference type="AlphaFoldDB" id="A0AAF0WMZ9"/>
<feature type="compositionally biased region" description="Basic and acidic residues" evidence="1">
    <location>
        <begin position="36"/>
        <end position="51"/>
    </location>
</feature>
<evidence type="ECO:0000256" key="1">
    <source>
        <dbReference type="SAM" id="MobiDB-lite"/>
    </source>
</evidence>
<name>A0AAF0WMZ9_DAUCS</name>
<feature type="compositionally biased region" description="Basic residues" evidence="1">
    <location>
        <begin position="449"/>
        <end position="460"/>
    </location>
</feature>
<dbReference type="EMBL" id="CP093345">
    <property type="protein sequence ID" value="WOG91223.1"/>
    <property type="molecule type" value="Genomic_DNA"/>
</dbReference>
<feature type="compositionally biased region" description="Polar residues" evidence="1">
    <location>
        <begin position="117"/>
        <end position="130"/>
    </location>
</feature>
<evidence type="ECO:0000259" key="2">
    <source>
        <dbReference type="Pfam" id="PF14309"/>
    </source>
</evidence>
<feature type="region of interest" description="Disordered" evidence="1">
    <location>
        <begin position="190"/>
        <end position="214"/>
    </location>
</feature>
<evidence type="ECO:0000313" key="3">
    <source>
        <dbReference type="EMBL" id="WOG91223.1"/>
    </source>
</evidence>
<organism evidence="3 4">
    <name type="scientific">Daucus carota subsp. sativus</name>
    <name type="common">Carrot</name>
    <dbReference type="NCBI Taxonomy" id="79200"/>
    <lineage>
        <taxon>Eukaryota</taxon>
        <taxon>Viridiplantae</taxon>
        <taxon>Streptophyta</taxon>
        <taxon>Embryophyta</taxon>
        <taxon>Tracheophyta</taxon>
        <taxon>Spermatophyta</taxon>
        <taxon>Magnoliopsida</taxon>
        <taxon>eudicotyledons</taxon>
        <taxon>Gunneridae</taxon>
        <taxon>Pentapetalae</taxon>
        <taxon>asterids</taxon>
        <taxon>campanulids</taxon>
        <taxon>Apiales</taxon>
        <taxon>Apiaceae</taxon>
        <taxon>Apioideae</taxon>
        <taxon>Scandiceae</taxon>
        <taxon>Daucinae</taxon>
        <taxon>Daucus</taxon>
        <taxon>Daucus sect. Daucus</taxon>
    </lineage>
</organism>
<gene>
    <name evidence="3" type="ORF">DCAR_0310471</name>
</gene>
<dbReference type="PANTHER" id="PTHR46836:SF8">
    <property type="entry name" value="AFADIN"/>
    <property type="match status" value="1"/>
</dbReference>
<sequence length="794" mass="89167">MGFDGLPSQQPIHKEAKSFSENSLMTSDPALQGDGDLIRGESHKKRITEEPDCKDIFEEKLKMPGTNRDAIMDLLKKPNPLFVKHLQGLQESSSSSRCSHLLIPKLSESDPKKYQAKHQNVEGTTSSKHQIGSKKTHDDGSLNQSSALAITQHHLQESKIGWEEEKEGTNKGTSRIVILKPNYAMAEDARNCSSSKDSARAHISGSRKPKGHMSERIKEGDYLEKIDVTDGVEVSASRVREAKKYGKKVIRELSETTLSMKERESRESARKFNGEVQEVFSRMRTEFPSYVKVIPGTGGLHDLSKIDSASESDVMKMTSYDSTESFVSRQAKKRLLERWRRAQRHELARTGGKGITLREMLCISEDRLKHLDMENARWDTPLGISSADGWKDMYSQIKPRSRSLPPGTRSEMLNAERADDKLLLSKEERCRRQSDRRHRKLTETATSRSSKRKSQSRHRRASDSHASVENHINHDDIDLVKKNSPEENTMVPPTPIVSSTFGTGASTTLEYYTASSVSSDACYPNVSKSMLKLYYPSHSGQEHSNPKHLVAEGESSGILKEAGPSAISVLKVPTGEDLSSVPESFKQLSAEIHDLRKQLSLLRSRSQSNFDAHLHINNDFASEGSSLSFLADEIVVSEYWQSFYIADVLIECGLYDADIDACMPNSKGPYHPLGPWVFHNLEKKYCDETSAPKYERMLLFDRIRAAVLEISRSCKNPCPWVKPMTAEFGKLPKCKLRNEVQKLLDTQEAPAKVIDRDTFGGDLRSSIDMLGIKFEKSITDDLLTELVMELKSGV</sequence>
<evidence type="ECO:0000313" key="4">
    <source>
        <dbReference type="Proteomes" id="UP000077755"/>
    </source>
</evidence>
<proteinExistence type="predicted"/>
<feature type="compositionally biased region" description="Basic and acidic residues" evidence="1">
    <location>
        <begin position="414"/>
        <end position="433"/>
    </location>
</feature>
<accession>A0AAF0WMZ9</accession>
<feature type="region of interest" description="Disordered" evidence="1">
    <location>
        <begin position="1"/>
        <end position="51"/>
    </location>
</feature>
<dbReference type="Proteomes" id="UP000077755">
    <property type="component" value="Chromosome 3"/>
</dbReference>